<dbReference type="EMBL" id="JAACNH010000001">
    <property type="protein sequence ID" value="KAG8453513.1"/>
    <property type="molecule type" value="Genomic_DNA"/>
</dbReference>
<dbReference type="Proteomes" id="UP000812440">
    <property type="component" value="Chromosome 1"/>
</dbReference>
<protein>
    <submittedName>
        <fullName evidence="1">Uncharacterized protein</fullName>
    </submittedName>
</protein>
<name>A0A8T2KB59_9PIPI</name>
<reference evidence="1" key="1">
    <citation type="thesis" date="2020" institute="ProQuest LLC" country="789 East Eisenhower Parkway, Ann Arbor, MI, USA">
        <title>Comparative Genomics and Chromosome Evolution.</title>
        <authorList>
            <person name="Mudd A.B."/>
        </authorList>
    </citation>
    <scope>NUCLEOTIDE SEQUENCE</scope>
    <source>
        <strain evidence="1">Female2</strain>
        <tissue evidence="1">Blood</tissue>
    </source>
</reference>
<evidence type="ECO:0000313" key="1">
    <source>
        <dbReference type="EMBL" id="KAG8453513.1"/>
    </source>
</evidence>
<keyword evidence="2" id="KW-1185">Reference proteome</keyword>
<evidence type="ECO:0000313" key="2">
    <source>
        <dbReference type="Proteomes" id="UP000812440"/>
    </source>
</evidence>
<comment type="caution">
    <text evidence="1">The sequence shown here is derived from an EMBL/GenBank/DDBJ whole genome shotgun (WGS) entry which is preliminary data.</text>
</comment>
<dbReference type="AlphaFoldDB" id="A0A8T2KB59"/>
<sequence>MWIINYKRQHEMQQQNDFVWFGIMKAGCTAEKNTGILPLPCNKWSQNTIEQETVQIFILGQEHKKKARKCIQWEPGLRAKDQHIVGIIMHKYIICVDGTPKMSSFLFNKKKIFYFFPEIVLYIYKCIILQETKCQNETLNKK</sequence>
<proteinExistence type="predicted"/>
<organism evidence="1 2">
    <name type="scientific">Hymenochirus boettgeri</name>
    <name type="common">Congo dwarf clawed frog</name>
    <dbReference type="NCBI Taxonomy" id="247094"/>
    <lineage>
        <taxon>Eukaryota</taxon>
        <taxon>Metazoa</taxon>
        <taxon>Chordata</taxon>
        <taxon>Craniata</taxon>
        <taxon>Vertebrata</taxon>
        <taxon>Euteleostomi</taxon>
        <taxon>Amphibia</taxon>
        <taxon>Batrachia</taxon>
        <taxon>Anura</taxon>
        <taxon>Pipoidea</taxon>
        <taxon>Pipidae</taxon>
        <taxon>Pipinae</taxon>
        <taxon>Hymenochirus</taxon>
    </lineage>
</organism>
<accession>A0A8T2KB59</accession>
<gene>
    <name evidence="1" type="ORF">GDO86_000225</name>
</gene>